<dbReference type="InterPro" id="IPR007890">
    <property type="entry name" value="CHASE2"/>
</dbReference>
<name>X0UTS4_9ZZZZ</name>
<protein>
    <recommendedName>
        <fullName evidence="2">CHASE2 domain-containing protein</fullName>
    </recommendedName>
</protein>
<proteinExistence type="predicted"/>
<keyword evidence="1" id="KW-1133">Transmembrane helix</keyword>
<feature type="transmembrane region" description="Helical" evidence="1">
    <location>
        <begin position="198"/>
        <end position="219"/>
    </location>
</feature>
<gene>
    <name evidence="3" type="ORF">S01H1_32369</name>
</gene>
<feature type="transmembrane region" description="Helical" evidence="1">
    <location>
        <begin position="172"/>
        <end position="191"/>
    </location>
</feature>
<keyword evidence="1" id="KW-0812">Transmembrane</keyword>
<dbReference type="AlphaFoldDB" id="X0UTS4"/>
<dbReference type="EMBL" id="BARS01020033">
    <property type="protein sequence ID" value="GAG02607.1"/>
    <property type="molecule type" value="Genomic_DNA"/>
</dbReference>
<accession>X0UTS4</accession>
<feature type="non-terminal residue" evidence="3">
    <location>
        <position position="273"/>
    </location>
</feature>
<reference evidence="3" key="1">
    <citation type="journal article" date="2014" name="Front. Microbiol.">
        <title>High frequency of phylogenetically diverse reductive dehalogenase-homologous genes in deep subseafloor sedimentary metagenomes.</title>
        <authorList>
            <person name="Kawai M."/>
            <person name="Futagami T."/>
            <person name="Toyoda A."/>
            <person name="Takaki Y."/>
            <person name="Nishi S."/>
            <person name="Hori S."/>
            <person name="Arai W."/>
            <person name="Tsubouchi T."/>
            <person name="Morono Y."/>
            <person name="Uchiyama I."/>
            <person name="Ito T."/>
            <person name="Fujiyama A."/>
            <person name="Inagaki F."/>
            <person name="Takami H."/>
        </authorList>
    </citation>
    <scope>NUCLEOTIDE SEQUENCE</scope>
    <source>
        <strain evidence="3">Expedition CK06-06</strain>
    </source>
</reference>
<dbReference type="Pfam" id="PF05226">
    <property type="entry name" value="CHASE2"/>
    <property type="match status" value="1"/>
</dbReference>
<sequence length="273" mass="30713">IRLLEKVSPNQAGKLPRDSDIAIKTRGVKRLIGDIREIFESEPLIAERMLEELESQDPLSIDVKRYRLLKSLIKMYQGANSRYLNFYGPPGTITTVPYYQVMQSREKSAANQKELDLNGKTVFVGISERLRPEQKDSFHTAFSQSSGLGISGVEIMATAFANLLEDMPVRPLGFGGYLATIFLWGMLLGIFCRLFPTVISAVGVMGMSALFLIAAQYNFKNTGSWYPLVIPLFFQAPLAFFGALAIEHFRLLKQTLEKLRMEKDLSMARDVQT</sequence>
<evidence type="ECO:0000259" key="2">
    <source>
        <dbReference type="Pfam" id="PF05226"/>
    </source>
</evidence>
<organism evidence="3">
    <name type="scientific">marine sediment metagenome</name>
    <dbReference type="NCBI Taxonomy" id="412755"/>
    <lineage>
        <taxon>unclassified sequences</taxon>
        <taxon>metagenomes</taxon>
        <taxon>ecological metagenomes</taxon>
    </lineage>
</organism>
<feature type="transmembrane region" description="Helical" evidence="1">
    <location>
        <begin position="225"/>
        <end position="246"/>
    </location>
</feature>
<evidence type="ECO:0000256" key="1">
    <source>
        <dbReference type="SAM" id="Phobius"/>
    </source>
</evidence>
<feature type="non-terminal residue" evidence="3">
    <location>
        <position position="1"/>
    </location>
</feature>
<evidence type="ECO:0000313" key="3">
    <source>
        <dbReference type="EMBL" id="GAG02607.1"/>
    </source>
</evidence>
<keyword evidence="1" id="KW-0472">Membrane</keyword>
<feature type="domain" description="CHASE2" evidence="2">
    <location>
        <begin position="70"/>
        <end position="189"/>
    </location>
</feature>
<comment type="caution">
    <text evidence="3">The sequence shown here is derived from an EMBL/GenBank/DDBJ whole genome shotgun (WGS) entry which is preliminary data.</text>
</comment>